<dbReference type="EMBL" id="SPQZ01000001">
    <property type="protein sequence ID" value="TFW00398.1"/>
    <property type="molecule type" value="Genomic_DNA"/>
</dbReference>
<sequence length="169" mass="18064">MATLVLAGKIPIHAVRVVVLRWWGARIHDTATISHGFEVRRATGLSIGPRSSIGNGAILDARGGLTLGSDVNLSTNVHIWTGQHDWRSPDFAYESAPVSIGDRAWISARATILPGTTIGEGAVVAAGAVVSGDVAPFTLVGGVPAKKLGDRPTDLTYRLPDRRLKPWWW</sequence>
<comment type="similarity">
    <text evidence="1">Belongs to the transferase hexapeptide repeat family.</text>
</comment>
<dbReference type="GO" id="GO:0005829">
    <property type="term" value="C:cytosol"/>
    <property type="evidence" value="ECO:0007669"/>
    <property type="project" value="TreeGrafter"/>
</dbReference>
<comment type="caution">
    <text evidence="3">The sequence shown here is derived from an EMBL/GenBank/DDBJ whole genome shotgun (WGS) entry which is preliminary data.</text>
</comment>
<dbReference type="Pfam" id="PF00132">
    <property type="entry name" value="Hexapep"/>
    <property type="match status" value="1"/>
</dbReference>
<dbReference type="Proteomes" id="UP000298127">
    <property type="component" value="Unassembled WGS sequence"/>
</dbReference>
<dbReference type="PANTHER" id="PTHR23416:SF23">
    <property type="entry name" value="ACETYLTRANSFERASE C18B11.09C-RELATED"/>
    <property type="match status" value="1"/>
</dbReference>
<dbReference type="InterPro" id="IPR051159">
    <property type="entry name" value="Hexapeptide_acetyltransf"/>
</dbReference>
<gene>
    <name evidence="3" type="ORF">E4M00_03410</name>
</gene>
<keyword evidence="2 3" id="KW-0808">Transferase</keyword>
<dbReference type="InterPro" id="IPR001451">
    <property type="entry name" value="Hexapep"/>
</dbReference>
<protein>
    <submittedName>
        <fullName evidence="3">Acyltransferase</fullName>
    </submittedName>
</protein>
<name>A0A4Y9R882_9MICO</name>
<dbReference type="InterPro" id="IPR011004">
    <property type="entry name" value="Trimer_LpxA-like_sf"/>
</dbReference>
<accession>A0A4Y9R882</accession>
<proteinExistence type="inferred from homology"/>
<dbReference type="SUPFAM" id="SSF51161">
    <property type="entry name" value="Trimeric LpxA-like enzymes"/>
    <property type="match status" value="1"/>
</dbReference>
<evidence type="ECO:0000256" key="1">
    <source>
        <dbReference type="ARBA" id="ARBA00007274"/>
    </source>
</evidence>
<reference evidence="3 4" key="1">
    <citation type="journal article" date="2018" name="J. Microbiol.">
        <title>Leifsonia flava sp. nov., a novel actinobacterium isolated from the rhizosphere of Aquilegia viridiflora.</title>
        <authorList>
            <person name="Cai Y."/>
            <person name="Tao W.Z."/>
            <person name="Ma Y.J."/>
            <person name="Cheng J."/>
            <person name="Zhang M.Y."/>
            <person name="Zhang Y.X."/>
        </authorList>
    </citation>
    <scope>NUCLEOTIDE SEQUENCE [LARGE SCALE GENOMIC DNA]</scope>
    <source>
        <strain evidence="3 4">SYP-B2174</strain>
    </source>
</reference>
<evidence type="ECO:0000313" key="4">
    <source>
        <dbReference type="Proteomes" id="UP000298127"/>
    </source>
</evidence>
<organism evidence="3 4">
    <name type="scientific">Orlajensenia leifsoniae</name>
    <dbReference type="NCBI Taxonomy" id="2561933"/>
    <lineage>
        <taxon>Bacteria</taxon>
        <taxon>Bacillati</taxon>
        <taxon>Actinomycetota</taxon>
        <taxon>Actinomycetes</taxon>
        <taxon>Micrococcales</taxon>
        <taxon>Microbacteriaceae</taxon>
        <taxon>Orlajensenia</taxon>
    </lineage>
</organism>
<evidence type="ECO:0000256" key="2">
    <source>
        <dbReference type="ARBA" id="ARBA00022679"/>
    </source>
</evidence>
<dbReference type="AlphaFoldDB" id="A0A4Y9R882"/>
<dbReference type="Gene3D" id="2.160.10.10">
    <property type="entry name" value="Hexapeptide repeat proteins"/>
    <property type="match status" value="1"/>
</dbReference>
<dbReference type="PANTHER" id="PTHR23416">
    <property type="entry name" value="SIALIC ACID SYNTHASE-RELATED"/>
    <property type="match status" value="1"/>
</dbReference>
<evidence type="ECO:0000313" key="3">
    <source>
        <dbReference type="EMBL" id="TFW00398.1"/>
    </source>
</evidence>
<dbReference type="GO" id="GO:0008374">
    <property type="term" value="F:O-acyltransferase activity"/>
    <property type="evidence" value="ECO:0007669"/>
    <property type="project" value="TreeGrafter"/>
</dbReference>
<keyword evidence="4" id="KW-1185">Reference proteome</keyword>
<keyword evidence="3" id="KW-0012">Acyltransferase</keyword>